<evidence type="ECO:0000256" key="1">
    <source>
        <dbReference type="ARBA" id="ARBA00023015"/>
    </source>
</evidence>
<dbReference type="EMBL" id="AXZF01000048">
    <property type="protein sequence ID" value="ERT68768.1"/>
    <property type="molecule type" value="Genomic_DNA"/>
</dbReference>
<comment type="caution">
    <text evidence="4">The sequence shown here is derived from an EMBL/GenBank/DDBJ whole genome shotgun (WGS) entry which is preliminary data.</text>
</comment>
<proteinExistence type="predicted"/>
<protein>
    <recommendedName>
        <fullName evidence="3">HTH deoR-type domain-containing protein</fullName>
    </recommendedName>
</protein>
<evidence type="ECO:0000259" key="3">
    <source>
        <dbReference type="PROSITE" id="PS51000"/>
    </source>
</evidence>
<evidence type="ECO:0000313" key="4">
    <source>
        <dbReference type="EMBL" id="ERT68768.1"/>
    </source>
</evidence>
<dbReference type="InterPro" id="IPR036390">
    <property type="entry name" value="WH_DNA-bd_sf"/>
</dbReference>
<dbReference type="eggNOG" id="COG1349">
    <property type="taxonomic scope" value="Bacteria"/>
</dbReference>
<dbReference type="Proteomes" id="UP000017081">
    <property type="component" value="Unassembled WGS sequence"/>
</dbReference>
<gene>
    <name evidence="4" type="ORF">HMPREF0202_01335</name>
</gene>
<dbReference type="STRING" id="1319815.HMPREF0202_01335"/>
<keyword evidence="2" id="KW-0804">Transcription</keyword>
<dbReference type="AlphaFoldDB" id="U7VDA9"/>
<dbReference type="Pfam" id="PF08220">
    <property type="entry name" value="HTH_DeoR"/>
    <property type="match status" value="1"/>
</dbReference>
<dbReference type="InterPro" id="IPR037171">
    <property type="entry name" value="NagB/RpiA_transferase-like"/>
</dbReference>
<accession>U7VDA9</accession>
<reference evidence="4 5" key="1">
    <citation type="submission" date="2013-08" db="EMBL/GenBank/DDBJ databases">
        <authorList>
            <person name="Weinstock G."/>
            <person name="Sodergren E."/>
            <person name="Wylie T."/>
            <person name="Fulton L."/>
            <person name="Fulton R."/>
            <person name="Fronick C."/>
            <person name="O'Laughlin M."/>
            <person name="Godfrey J."/>
            <person name="Miner T."/>
            <person name="Herter B."/>
            <person name="Appelbaum E."/>
            <person name="Cordes M."/>
            <person name="Lek S."/>
            <person name="Wollam A."/>
            <person name="Pepin K.H."/>
            <person name="Palsikar V.B."/>
            <person name="Mitreva M."/>
            <person name="Wilson R.K."/>
        </authorList>
    </citation>
    <scope>NUCLEOTIDE SEQUENCE [LARGE SCALE GENOMIC DNA]</scope>
    <source>
        <strain evidence="4 5">ATCC BAA-474</strain>
    </source>
</reference>
<dbReference type="InterPro" id="IPR050313">
    <property type="entry name" value="Carb_Metab_HTH_regulators"/>
</dbReference>
<sequence>MFVEERKQSILNILKQKEKVSVNELSNLFSVSKVIIRKDLCQMEEENLLTRTHGGAILKRKIVDKIILKDIAKEDLEEKTALAEKVVSLIQDGDIIFLDDSTVTIIVAALLQKRKIKISVISNMLEIQKILSENKGIEIISLGGIYDARTDSFVGEMARENLELFNPNKVFIGIGGINVDKMQLSTCTIDEGKFKSTALKVAQESFIITQSKKFYQDSIFNFSKIKEGMTIITDHNISEDFEKKLIENNIKIIK</sequence>
<dbReference type="GO" id="GO:0003700">
    <property type="term" value="F:DNA-binding transcription factor activity"/>
    <property type="evidence" value="ECO:0007669"/>
    <property type="project" value="InterPro"/>
</dbReference>
<dbReference type="HOGENOM" id="CLU_060699_1_4_0"/>
<dbReference type="InterPro" id="IPR001034">
    <property type="entry name" value="DeoR_HTH"/>
</dbReference>
<dbReference type="SMART" id="SM00420">
    <property type="entry name" value="HTH_DEOR"/>
    <property type="match status" value="1"/>
</dbReference>
<feature type="domain" description="HTH deoR-type" evidence="3">
    <location>
        <begin position="3"/>
        <end position="58"/>
    </location>
</feature>
<dbReference type="SUPFAM" id="SSF100950">
    <property type="entry name" value="NagB/RpiA/CoA transferase-like"/>
    <property type="match status" value="1"/>
</dbReference>
<dbReference type="InterPro" id="IPR014036">
    <property type="entry name" value="DeoR-like_C"/>
</dbReference>
<dbReference type="PANTHER" id="PTHR30363:SF44">
    <property type="entry name" value="AGA OPERON TRANSCRIPTIONAL REPRESSOR-RELATED"/>
    <property type="match status" value="1"/>
</dbReference>
<keyword evidence="1" id="KW-0805">Transcription regulation</keyword>
<dbReference type="PANTHER" id="PTHR30363">
    <property type="entry name" value="HTH-TYPE TRANSCRIPTIONAL REGULATOR SRLR-RELATED"/>
    <property type="match status" value="1"/>
</dbReference>
<dbReference type="InterPro" id="IPR036388">
    <property type="entry name" value="WH-like_DNA-bd_sf"/>
</dbReference>
<dbReference type="Gene3D" id="1.10.10.10">
    <property type="entry name" value="Winged helix-like DNA-binding domain superfamily/Winged helix DNA-binding domain"/>
    <property type="match status" value="1"/>
</dbReference>
<evidence type="ECO:0000313" key="5">
    <source>
        <dbReference type="Proteomes" id="UP000017081"/>
    </source>
</evidence>
<dbReference type="Pfam" id="PF00455">
    <property type="entry name" value="DeoRC"/>
    <property type="match status" value="1"/>
</dbReference>
<dbReference type="PRINTS" id="PR00037">
    <property type="entry name" value="HTHLACR"/>
</dbReference>
<evidence type="ECO:0000256" key="2">
    <source>
        <dbReference type="ARBA" id="ARBA00023163"/>
    </source>
</evidence>
<dbReference type="RefSeq" id="WP_023050873.1">
    <property type="nucleotide sequence ID" value="NZ_CP173065.2"/>
</dbReference>
<dbReference type="PROSITE" id="PS51000">
    <property type="entry name" value="HTH_DEOR_2"/>
    <property type="match status" value="1"/>
</dbReference>
<dbReference type="SMART" id="SM01134">
    <property type="entry name" value="DeoRC"/>
    <property type="match status" value="1"/>
</dbReference>
<keyword evidence="5" id="KW-1185">Reference proteome</keyword>
<name>U7VDA9_9FUSO</name>
<dbReference type="SUPFAM" id="SSF46785">
    <property type="entry name" value="Winged helix' DNA-binding domain"/>
    <property type="match status" value="1"/>
</dbReference>
<organism evidence="4 5">
    <name type="scientific">Cetobacterium somerae ATCC BAA-474</name>
    <dbReference type="NCBI Taxonomy" id="1319815"/>
    <lineage>
        <taxon>Bacteria</taxon>
        <taxon>Fusobacteriati</taxon>
        <taxon>Fusobacteriota</taxon>
        <taxon>Fusobacteriia</taxon>
        <taxon>Fusobacteriales</taxon>
        <taxon>Fusobacteriaceae</taxon>
        <taxon>Cetobacterium</taxon>
    </lineage>
</organism>